<keyword evidence="2" id="KW-0472">Membrane</keyword>
<dbReference type="EMBL" id="CAJNOG010000084">
    <property type="protein sequence ID" value="CAF0914579.1"/>
    <property type="molecule type" value="Genomic_DNA"/>
</dbReference>
<dbReference type="Proteomes" id="UP000663845">
    <property type="component" value="Unassembled WGS sequence"/>
</dbReference>
<feature type="transmembrane region" description="Helical" evidence="2">
    <location>
        <begin position="298"/>
        <end position="321"/>
    </location>
</feature>
<accession>A0A814ANK8</accession>
<evidence type="ECO:0000256" key="2">
    <source>
        <dbReference type="SAM" id="Phobius"/>
    </source>
</evidence>
<organism evidence="3 4">
    <name type="scientific">Adineta steineri</name>
    <dbReference type="NCBI Taxonomy" id="433720"/>
    <lineage>
        <taxon>Eukaryota</taxon>
        <taxon>Metazoa</taxon>
        <taxon>Spiralia</taxon>
        <taxon>Gnathifera</taxon>
        <taxon>Rotifera</taxon>
        <taxon>Eurotatoria</taxon>
        <taxon>Bdelloidea</taxon>
        <taxon>Adinetida</taxon>
        <taxon>Adinetidae</taxon>
        <taxon>Adineta</taxon>
    </lineage>
</organism>
<reference evidence="3" key="1">
    <citation type="submission" date="2021-02" db="EMBL/GenBank/DDBJ databases">
        <authorList>
            <person name="Nowell W R."/>
        </authorList>
    </citation>
    <scope>NUCLEOTIDE SEQUENCE</scope>
</reference>
<feature type="region of interest" description="Disordered" evidence="1">
    <location>
        <begin position="19"/>
        <end position="54"/>
    </location>
</feature>
<proteinExistence type="predicted"/>
<keyword evidence="2" id="KW-0812">Transmembrane</keyword>
<gene>
    <name evidence="3" type="ORF">JYZ213_LOCUS11270</name>
</gene>
<evidence type="ECO:0000313" key="4">
    <source>
        <dbReference type="Proteomes" id="UP000663845"/>
    </source>
</evidence>
<evidence type="ECO:0000313" key="3">
    <source>
        <dbReference type="EMBL" id="CAF0914579.1"/>
    </source>
</evidence>
<name>A0A814ANK8_9BILA</name>
<comment type="caution">
    <text evidence="3">The sequence shown here is derived from an EMBL/GenBank/DDBJ whole genome shotgun (WGS) entry which is preliminary data.</text>
</comment>
<sequence>MSTIDSQLLHVHRKPIYQKRPPIADNHTSVTRAHSPSPRKTVFTSRRRHSTPQASTIRVVELKSPQTNAMVKHYYLNTRATRALKEQNPKSDLIKCPPRPITLMKPRYQDERTIRLPATPTSINSSTDFFLSTPRINRSLMAETPKHYYLNTRATRALKEQNPKSDLIKCPPRPITLMKPRYQDERTIRLPATPTSINSSTDFFLSTPRINRSLMAETPSSIASELQSINQSISTKRQWHKRQKSFSFDFGSQVFMSDDESLEDDAYNLNSTKTCKCCYRQCSCQFPYRSFHQCHYSCTLCCWIICLLLALALLAGIYLVVKVLEP</sequence>
<protein>
    <submittedName>
        <fullName evidence="3">Uncharacterized protein</fullName>
    </submittedName>
</protein>
<evidence type="ECO:0000256" key="1">
    <source>
        <dbReference type="SAM" id="MobiDB-lite"/>
    </source>
</evidence>
<keyword evidence="2" id="KW-1133">Transmembrane helix</keyword>
<dbReference type="AlphaFoldDB" id="A0A814ANK8"/>